<evidence type="ECO:0000313" key="3">
    <source>
        <dbReference type="Proteomes" id="UP000615026"/>
    </source>
</evidence>
<evidence type="ECO:0000313" key="2">
    <source>
        <dbReference type="EMBL" id="MBE9065280.1"/>
    </source>
</evidence>
<gene>
    <name evidence="2" type="ORF">IQ260_01285</name>
</gene>
<dbReference type="GO" id="GO:0005829">
    <property type="term" value="C:cytosol"/>
    <property type="evidence" value="ECO:0007669"/>
    <property type="project" value="TreeGrafter"/>
</dbReference>
<evidence type="ECO:0000259" key="1">
    <source>
        <dbReference type="PROSITE" id="PS50851"/>
    </source>
</evidence>
<dbReference type="InterPro" id="IPR002545">
    <property type="entry name" value="CheW-lke_dom"/>
</dbReference>
<dbReference type="PANTHER" id="PTHR22617:SF23">
    <property type="entry name" value="CHEMOTAXIS PROTEIN CHEW"/>
    <property type="match status" value="1"/>
</dbReference>
<dbReference type="Pfam" id="PF01584">
    <property type="entry name" value="CheW"/>
    <property type="match status" value="1"/>
</dbReference>
<dbReference type="Proteomes" id="UP000615026">
    <property type="component" value="Unassembled WGS sequence"/>
</dbReference>
<dbReference type="SUPFAM" id="SSF50341">
    <property type="entry name" value="CheW-like"/>
    <property type="match status" value="1"/>
</dbReference>
<dbReference type="SMART" id="SM00260">
    <property type="entry name" value="CheW"/>
    <property type="match status" value="1"/>
</dbReference>
<reference evidence="2" key="1">
    <citation type="submission" date="2020-10" db="EMBL/GenBank/DDBJ databases">
        <authorList>
            <person name="Castelo-Branco R."/>
            <person name="Eusebio N."/>
            <person name="Adriana R."/>
            <person name="Vieira A."/>
            <person name="Brugerolle De Fraissinette N."/>
            <person name="Rezende De Castro R."/>
            <person name="Schneider M.P."/>
            <person name="Vasconcelos V."/>
            <person name="Leao P.N."/>
        </authorList>
    </citation>
    <scope>NUCLEOTIDE SEQUENCE</scope>
    <source>
        <strain evidence="2">LEGE 11479</strain>
    </source>
</reference>
<dbReference type="PROSITE" id="PS50851">
    <property type="entry name" value="CHEW"/>
    <property type="match status" value="1"/>
</dbReference>
<keyword evidence="3" id="KW-1185">Reference proteome</keyword>
<dbReference type="AlphaFoldDB" id="A0A928WXJ0"/>
<dbReference type="InterPro" id="IPR036061">
    <property type="entry name" value="CheW-like_dom_sf"/>
</dbReference>
<dbReference type="GO" id="GO:0007165">
    <property type="term" value="P:signal transduction"/>
    <property type="evidence" value="ECO:0007669"/>
    <property type="project" value="InterPro"/>
</dbReference>
<sequence>MQTETTFERLQSLLPEVFSSKRQTGELYLRFCLSSSLYAAVPLTRIVETLRLSTISITPIPNMPAYTLGLMGNRSQVFWVLDLAQRLNLTQGNKRIRHHNVVVVGLPDITHQNPNSLLLGLSVQQIQTTLRLHPEEVNFEADDIVPELQPYCQGWFKHQGEQTFLLNVDALVSTD</sequence>
<dbReference type="EMBL" id="JADEXP010000004">
    <property type="protein sequence ID" value="MBE9065280.1"/>
    <property type="molecule type" value="Genomic_DNA"/>
</dbReference>
<dbReference type="PANTHER" id="PTHR22617">
    <property type="entry name" value="CHEMOTAXIS SENSOR HISTIDINE KINASE-RELATED"/>
    <property type="match status" value="1"/>
</dbReference>
<organism evidence="2 3">
    <name type="scientific">Leptolyngbya cf. ectocarpi LEGE 11479</name>
    <dbReference type="NCBI Taxonomy" id="1828722"/>
    <lineage>
        <taxon>Bacteria</taxon>
        <taxon>Bacillati</taxon>
        <taxon>Cyanobacteriota</taxon>
        <taxon>Cyanophyceae</taxon>
        <taxon>Leptolyngbyales</taxon>
        <taxon>Leptolyngbyaceae</taxon>
        <taxon>Leptolyngbya group</taxon>
        <taxon>Leptolyngbya</taxon>
    </lineage>
</organism>
<dbReference type="RefSeq" id="WP_193990092.1">
    <property type="nucleotide sequence ID" value="NZ_JADEXP010000004.1"/>
</dbReference>
<dbReference type="Gene3D" id="2.40.50.180">
    <property type="entry name" value="CheA-289, Domain 4"/>
    <property type="match status" value="1"/>
</dbReference>
<name>A0A928WXJ0_LEPEC</name>
<dbReference type="GO" id="GO:0006935">
    <property type="term" value="P:chemotaxis"/>
    <property type="evidence" value="ECO:0007669"/>
    <property type="project" value="InterPro"/>
</dbReference>
<protein>
    <submittedName>
        <fullName evidence="2">Chemotaxis protein CheW</fullName>
    </submittedName>
</protein>
<comment type="caution">
    <text evidence="2">The sequence shown here is derived from an EMBL/GenBank/DDBJ whole genome shotgun (WGS) entry which is preliminary data.</text>
</comment>
<dbReference type="Gene3D" id="2.30.30.40">
    <property type="entry name" value="SH3 Domains"/>
    <property type="match status" value="1"/>
</dbReference>
<dbReference type="InterPro" id="IPR039315">
    <property type="entry name" value="CheW"/>
</dbReference>
<proteinExistence type="predicted"/>
<feature type="domain" description="CheW-like" evidence="1">
    <location>
        <begin position="25"/>
        <end position="175"/>
    </location>
</feature>
<accession>A0A928WXJ0</accession>